<keyword evidence="6" id="KW-1185">Reference proteome</keyword>
<dbReference type="CDD" id="cd00090">
    <property type="entry name" value="HTH_ARSR"/>
    <property type="match status" value="1"/>
</dbReference>
<dbReference type="Pfam" id="PF01022">
    <property type="entry name" value="HTH_5"/>
    <property type="match status" value="1"/>
</dbReference>
<dbReference type="Proteomes" id="UP001301388">
    <property type="component" value="Unassembled WGS sequence"/>
</dbReference>
<dbReference type="SUPFAM" id="SSF46785">
    <property type="entry name" value="Winged helix' DNA-binding domain"/>
    <property type="match status" value="1"/>
</dbReference>
<dbReference type="InterPro" id="IPR001845">
    <property type="entry name" value="HTH_ArsR_DNA-bd_dom"/>
</dbReference>
<organism evidence="5 6">
    <name type="scientific">Pseudanabaena galeata UHCC 0370</name>
    <dbReference type="NCBI Taxonomy" id="3110310"/>
    <lineage>
        <taxon>Bacteria</taxon>
        <taxon>Bacillati</taxon>
        <taxon>Cyanobacteriota</taxon>
        <taxon>Cyanophyceae</taxon>
        <taxon>Pseudanabaenales</taxon>
        <taxon>Pseudanabaenaceae</taxon>
        <taxon>Pseudanabaena</taxon>
    </lineage>
</organism>
<dbReference type="InterPro" id="IPR011991">
    <property type="entry name" value="ArsR-like_HTH"/>
</dbReference>
<gene>
    <name evidence="5" type="ORF">VB774_11640</name>
</gene>
<dbReference type="EMBL" id="JAYGIE010000072">
    <property type="protein sequence ID" value="MEA5478269.1"/>
    <property type="molecule type" value="Genomic_DNA"/>
</dbReference>
<dbReference type="InterPro" id="IPR036390">
    <property type="entry name" value="WH_DNA-bd_sf"/>
</dbReference>
<protein>
    <submittedName>
        <fullName evidence="5">Metalloregulator ArsR/SmtB family transcription factor</fullName>
    </submittedName>
</protein>
<evidence type="ECO:0000256" key="3">
    <source>
        <dbReference type="ARBA" id="ARBA00023163"/>
    </source>
</evidence>
<keyword evidence="3" id="KW-0804">Transcription</keyword>
<keyword evidence="2" id="KW-0238">DNA-binding</keyword>
<evidence type="ECO:0000259" key="4">
    <source>
        <dbReference type="PROSITE" id="PS50987"/>
    </source>
</evidence>
<dbReference type="NCBIfam" id="NF033788">
    <property type="entry name" value="HTH_metalloreg"/>
    <property type="match status" value="1"/>
</dbReference>
<accession>A0ABU5TJ73</accession>
<comment type="caution">
    <text evidence="5">The sequence shown here is derived from an EMBL/GenBank/DDBJ whole genome shotgun (WGS) entry which is preliminary data.</text>
</comment>
<reference evidence="5 6" key="1">
    <citation type="submission" date="2023-12" db="EMBL/GenBank/DDBJ databases">
        <title>Baltic Sea Cyanobacteria.</title>
        <authorList>
            <person name="Delbaje E."/>
            <person name="Fewer D.P."/>
            <person name="Shishido T.K."/>
        </authorList>
    </citation>
    <scope>NUCLEOTIDE SEQUENCE [LARGE SCALE GENOMIC DNA]</scope>
    <source>
        <strain evidence="5 6">UHCC 0370</strain>
    </source>
</reference>
<evidence type="ECO:0000256" key="2">
    <source>
        <dbReference type="ARBA" id="ARBA00023125"/>
    </source>
</evidence>
<name>A0ABU5TJ73_9CYAN</name>
<feature type="domain" description="HTH arsR-type" evidence="4">
    <location>
        <begin position="5"/>
        <end position="99"/>
    </location>
</feature>
<dbReference type="RefSeq" id="WP_323261792.1">
    <property type="nucleotide sequence ID" value="NZ_JAYGIE010000072.1"/>
</dbReference>
<keyword evidence="1" id="KW-0805">Transcription regulation</keyword>
<dbReference type="PROSITE" id="PS50987">
    <property type="entry name" value="HTH_ARSR_2"/>
    <property type="match status" value="1"/>
</dbReference>
<dbReference type="InterPro" id="IPR051081">
    <property type="entry name" value="HTH_MetalResp_TranReg"/>
</dbReference>
<dbReference type="Gene3D" id="1.10.10.10">
    <property type="entry name" value="Winged helix-like DNA-binding domain superfamily/Winged helix DNA-binding domain"/>
    <property type="match status" value="1"/>
</dbReference>
<dbReference type="PANTHER" id="PTHR33154">
    <property type="entry name" value="TRANSCRIPTIONAL REGULATOR, ARSR FAMILY"/>
    <property type="match status" value="1"/>
</dbReference>
<dbReference type="SMART" id="SM00418">
    <property type="entry name" value="HTH_ARSR"/>
    <property type="match status" value="1"/>
</dbReference>
<evidence type="ECO:0000313" key="5">
    <source>
        <dbReference type="EMBL" id="MEA5478269.1"/>
    </source>
</evidence>
<dbReference type="PRINTS" id="PR00778">
    <property type="entry name" value="HTHARSR"/>
</dbReference>
<evidence type="ECO:0000256" key="1">
    <source>
        <dbReference type="ARBA" id="ARBA00023015"/>
    </source>
</evidence>
<sequence length="107" mass="12204">MDITLNPSELETLANRFRALSDPTRLQILMAICNQERSVQDICDRTGLHQGNVSKHLRLMKDARVVACRRESVWRFYRVIDTELLMLCSSTRGSTDSSKNSSNLCQS</sequence>
<proteinExistence type="predicted"/>
<evidence type="ECO:0000313" key="6">
    <source>
        <dbReference type="Proteomes" id="UP001301388"/>
    </source>
</evidence>
<dbReference type="InterPro" id="IPR036388">
    <property type="entry name" value="WH-like_DNA-bd_sf"/>
</dbReference>
<dbReference type="PANTHER" id="PTHR33154:SF33">
    <property type="entry name" value="TRANSCRIPTIONAL REPRESSOR SDPR"/>
    <property type="match status" value="1"/>
</dbReference>